<evidence type="ECO:0000313" key="2">
    <source>
        <dbReference type="EMBL" id="MCI41456.1"/>
    </source>
</evidence>
<accession>A0A392S0U7</accession>
<keyword evidence="3" id="KW-1185">Reference proteome</keyword>
<evidence type="ECO:0000256" key="1">
    <source>
        <dbReference type="SAM" id="MobiDB-lite"/>
    </source>
</evidence>
<feature type="region of interest" description="Disordered" evidence="1">
    <location>
        <begin position="1"/>
        <end position="24"/>
    </location>
</feature>
<dbReference type="PANTHER" id="PTHR36077:SF1">
    <property type="entry name" value="HOMEOBOX PROSPERO PROTEIN"/>
    <property type="match status" value="1"/>
</dbReference>
<comment type="caution">
    <text evidence="2">The sequence shown here is derived from an EMBL/GenBank/DDBJ whole genome shotgun (WGS) entry which is preliminary data.</text>
</comment>
<dbReference type="AlphaFoldDB" id="A0A392S0U7"/>
<dbReference type="EMBL" id="LXQA010292557">
    <property type="protein sequence ID" value="MCI41456.1"/>
    <property type="molecule type" value="Genomic_DNA"/>
</dbReference>
<proteinExistence type="predicted"/>
<dbReference type="PANTHER" id="PTHR36077">
    <property type="entry name" value="BNAA02G07370D PROTEIN"/>
    <property type="match status" value="1"/>
</dbReference>
<dbReference type="Proteomes" id="UP000265520">
    <property type="component" value="Unassembled WGS sequence"/>
</dbReference>
<organism evidence="2 3">
    <name type="scientific">Trifolium medium</name>
    <dbReference type="NCBI Taxonomy" id="97028"/>
    <lineage>
        <taxon>Eukaryota</taxon>
        <taxon>Viridiplantae</taxon>
        <taxon>Streptophyta</taxon>
        <taxon>Embryophyta</taxon>
        <taxon>Tracheophyta</taxon>
        <taxon>Spermatophyta</taxon>
        <taxon>Magnoliopsida</taxon>
        <taxon>eudicotyledons</taxon>
        <taxon>Gunneridae</taxon>
        <taxon>Pentapetalae</taxon>
        <taxon>rosids</taxon>
        <taxon>fabids</taxon>
        <taxon>Fabales</taxon>
        <taxon>Fabaceae</taxon>
        <taxon>Papilionoideae</taxon>
        <taxon>50 kb inversion clade</taxon>
        <taxon>NPAAA clade</taxon>
        <taxon>Hologalegina</taxon>
        <taxon>IRL clade</taxon>
        <taxon>Trifolieae</taxon>
        <taxon>Trifolium</taxon>
    </lineage>
</organism>
<sequence length="51" mass="5940">VKEMVESDDKDGAGLQKEMEKKKVDHEAHKMWLKMKNEVVAELREKGIDVE</sequence>
<name>A0A392S0U7_9FABA</name>
<evidence type="ECO:0000313" key="3">
    <source>
        <dbReference type="Proteomes" id="UP000265520"/>
    </source>
</evidence>
<reference evidence="2 3" key="1">
    <citation type="journal article" date="2018" name="Front. Plant Sci.">
        <title>Red Clover (Trifolium pratense) and Zigzag Clover (T. medium) - A Picture of Genomic Similarities and Differences.</title>
        <authorList>
            <person name="Dluhosova J."/>
            <person name="Istvanek J."/>
            <person name="Nedelnik J."/>
            <person name="Repkova J."/>
        </authorList>
    </citation>
    <scope>NUCLEOTIDE SEQUENCE [LARGE SCALE GENOMIC DNA]</scope>
    <source>
        <strain evidence="3">cv. 10/8</strain>
        <tissue evidence="2">Leaf</tissue>
    </source>
</reference>
<protein>
    <submittedName>
        <fullName evidence="2">Uncharacterized protein</fullName>
    </submittedName>
</protein>
<feature type="non-terminal residue" evidence="2">
    <location>
        <position position="1"/>
    </location>
</feature>